<protein>
    <submittedName>
        <fullName evidence="1">Uncharacterized protein</fullName>
    </submittedName>
</protein>
<name>A0A172WGF5_9EURY</name>
<dbReference type="AlphaFoldDB" id="A0A172WGF5"/>
<dbReference type="KEGG" id="tpie:A7C91_04520"/>
<reference evidence="2" key="1">
    <citation type="journal article" date="2016" name="Syst. Appl. Microbiol.">
        <title>Thermococcus piezophilus sp. nov., a novel hyperthermophilic and piezophilic archaeon with a broad pressure range for growth, isolated from a deepest hydrothermal vent at the Mid-Cayman Rise.</title>
        <authorList>
            <person name="Dalmasso C."/>
            <person name="Oger P."/>
            <person name="Selva G."/>
            <person name="Courtine D."/>
            <person name="L'Haridon S."/>
            <person name="Garlaschelli A."/>
            <person name="Roussel E."/>
            <person name="Miyazaki J."/>
            <person name="Reveillaud J."/>
            <person name="Jebbar M."/>
            <person name="Takai K."/>
            <person name="Maignien L."/>
            <person name="Alain K."/>
        </authorList>
    </citation>
    <scope>NUCLEOTIDE SEQUENCE [LARGE SCALE GENOMIC DNA]</scope>
    <source>
        <strain evidence="2">CDGS</strain>
    </source>
</reference>
<dbReference type="STRING" id="1712654.A7C91_04520"/>
<gene>
    <name evidence="1" type="ORF">A7C91_04520</name>
</gene>
<evidence type="ECO:0000313" key="2">
    <source>
        <dbReference type="Proteomes" id="UP000076969"/>
    </source>
</evidence>
<proteinExistence type="predicted"/>
<sequence>MVVKKGMFRKEIIEKDYHLFEDIPETATLEEEKIYKEHLLNRLKDPENDGIRIHRATANTHTHRIKYGVEREDLKDKPIMARDLRDAMRWNIFLQLLTHIPALSGPKYLDSVGLAENNVKVLENFVEKVVFAQHREEAMYKLKSHHIGGILISFDELKRNPELRKRFAREFVRAHYDLLTLKAKEKMEEAVDKAIAAAEKIAEMKVPYFDEFGKKQFEPVFKSPEDIYKIPELVEFLKIVEEVVPKKILKEPLSVPPAQEKEKIEPEKPKFPETKKAVEEELRKAGMPEEKVKILAPRLATVKYFEEALNAIDHEVYRNLGGVPVEHVKKIRNMALAKKLAAEHIFSVWVKEGIRPVLLSEVPEQHRELIERYAGDIYEDTERLAKAHVDGTIAGESLMNTIIAERDLADKIHEATSKLLSDPSALKEILEEQRTALKVLTGNDPGRYMVKMDRLKEYKEVIKMHMDKTRPVIVKHVEKDSIRV</sequence>
<keyword evidence="2" id="KW-1185">Reference proteome</keyword>
<dbReference type="EMBL" id="CP015520">
    <property type="protein sequence ID" value="ANF22518.1"/>
    <property type="molecule type" value="Genomic_DNA"/>
</dbReference>
<dbReference type="Proteomes" id="UP000076969">
    <property type="component" value="Chromosome"/>
</dbReference>
<accession>A0A172WGF5</accession>
<organism evidence="1 2">
    <name type="scientific">Thermococcus piezophilus</name>
    <dbReference type="NCBI Taxonomy" id="1712654"/>
    <lineage>
        <taxon>Archaea</taxon>
        <taxon>Methanobacteriati</taxon>
        <taxon>Methanobacteriota</taxon>
        <taxon>Thermococci</taxon>
        <taxon>Thermococcales</taxon>
        <taxon>Thermococcaceae</taxon>
        <taxon>Thermococcus</taxon>
    </lineage>
</organism>
<evidence type="ECO:0000313" key="1">
    <source>
        <dbReference type="EMBL" id="ANF22518.1"/>
    </source>
</evidence>